<reference evidence="2" key="1">
    <citation type="journal article" date="2021" name="Front. Microbiol.">
        <title>Cellular and Genomic Properties of Haloferax gibbonsii LR2-5, the Host of Euryarchaeal Virus HFTV1.</title>
        <authorList>
            <person name="Tittes C."/>
            <person name="Schwarzer S."/>
            <person name="Pfeiffer F."/>
            <person name="Dyall-Smith M."/>
            <person name="Rodriguez-Franco M."/>
            <person name="Oksanen H.M."/>
            <person name="Quax T.E.F."/>
        </authorList>
    </citation>
    <scope>NUCLEOTIDE SEQUENCE</scope>
    <source>
        <strain evidence="2">LR2-5</strain>
    </source>
</reference>
<evidence type="ECO:0000313" key="3">
    <source>
        <dbReference type="Proteomes" id="UP000663064"/>
    </source>
</evidence>
<feature type="domain" description="YgjP-like metallopeptidase" evidence="1">
    <location>
        <begin position="28"/>
        <end position="239"/>
    </location>
</feature>
<evidence type="ECO:0000259" key="1">
    <source>
        <dbReference type="Pfam" id="PF01863"/>
    </source>
</evidence>
<dbReference type="Proteomes" id="UP000663064">
    <property type="component" value="Plasmid pHGLR3"/>
</dbReference>
<accession>A0A871BM83</accession>
<name>A0A871BM83_HALGI</name>
<evidence type="ECO:0000313" key="2">
    <source>
        <dbReference type="EMBL" id="QOS14122.1"/>
    </source>
</evidence>
<dbReference type="InterPro" id="IPR053136">
    <property type="entry name" value="UTP_pyrophosphatase-like"/>
</dbReference>
<dbReference type="InterPro" id="IPR002725">
    <property type="entry name" value="YgjP-like_metallopeptidase"/>
</dbReference>
<sequence>MSECLQRQYHIGQTVVPYTIDWSKNRETMELSIDKSLELTVTAPMTATVADVEEVLESRQEWLLQKLYRLKEQEGPPYRKEYMSGEKLQYRGRQYPLEVVEAGVPEPTLSFDEQTFTLRVHRFDGDVDDVSVRRKHQAVVDWYIRRAEEELPNRVSRFESRLGLEDVPVWVGEIDGRWGEYDNGSVRLNWRLILAPVRIQDYVLVHELAHSVHDEHSDAFWNTVGALIPDYEDRREWLRVNGNSLAI</sequence>
<proteinExistence type="predicted"/>
<dbReference type="CDD" id="cd07344">
    <property type="entry name" value="M48_yhfN_like"/>
    <property type="match status" value="1"/>
</dbReference>
<dbReference type="EMBL" id="CP063208">
    <property type="protein sequence ID" value="QOS14122.1"/>
    <property type="molecule type" value="Genomic_DNA"/>
</dbReference>
<protein>
    <submittedName>
        <fullName evidence="2">DUF45 family protein</fullName>
    </submittedName>
</protein>
<organism evidence="2 3">
    <name type="scientific">Haloferax gibbonsii</name>
    <dbReference type="NCBI Taxonomy" id="35746"/>
    <lineage>
        <taxon>Archaea</taxon>
        <taxon>Methanobacteriati</taxon>
        <taxon>Methanobacteriota</taxon>
        <taxon>Stenosarchaea group</taxon>
        <taxon>Halobacteria</taxon>
        <taxon>Halobacteriales</taxon>
        <taxon>Haloferacaceae</taxon>
        <taxon>Haloferax</taxon>
    </lineage>
</organism>
<dbReference type="PANTHER" id="PTHR30399:SF1">
    <property type="entry name" value="UTP PYROPHOSPHATASE"/>
    <property type="match status" value="1"/>
</dbReference>
<keyword evidence="2" id="KW-0614">Plasmid</keyword>
<dbReference type="AlphaFoldDB" id="A0A871BM83"/>
<dbReference type="Pfam" id="PF01863">
    <property type="entry name" value="YgjP-like"/>
    <property type="match status" value="1"/>
</dbReference>
<gene>
    <name evidence="2" type="ORF">HfgLR_25225</name>
</gene>
<dbReference type="PANTHER" id="PTHR30399">
    <property type="entry name" value="UNCHARACTERIZED PROTEIN YGJP"/>
    <property type="match status" value="1"/>
</dbReference>
<geneLocation type="plasmid" evidence="2 3">
    <name>pHGLR3</name>
</geneLocation>
<dbReference type="Gene3D" id="3.30.2010.10">
    <property type="entry name" value="Metalloproteases ('zincins'), catalytic domain"/>
    <property type="match status" value="1"/>
</dbReference>